<proteinExistence type="predicted"/>
<keyword evidence="2" id="KW-1185">Reference proteome</keyword>
<sequence length="459" mass="53920">MEKNMVVLYGYNYNCFPWRCSKDKTVYKTCGFVIKYNHDRYIISTRQKLISCSDVVAYSFNKKKDELSRHILIKIHHCIETNLIIFQVTDEDFLKIKGFNLKNFIIPYKNNEYQILKADLDLESVTCQLNIHYYDSKYIKPTLFKKTFIPRNYMYKYKIYENYPEDNFSGAVVVESGNIIGISSIIMKNIHYVVPIKFIKKMIDNYLYCSNNKVIQSGLPYLPFNYIIEKDIAVVSKQIKVSTISGNKIIKANDILLSINKNKIIIKKNEAVIYDDELKDYIPIDIYIMWNHKQDNNFIVKIKRGDKIISFIINKIKSTLSLNLTKLYEDNYGSIIPYYNLNGLIITWLTHELIDILVSNNYMPSNYIVDSLLEGNSNELKDTLIIMDCLNDNIRYMFDLPIIKKKYLKNGILNCYVIKKINDISAQDINKLEEIDKIKTNNCKIKLQITNTTHKIIYV</sequence>
<reference evidence="1 2" key="1">
    <citation type="submission" date="2012-10" db="EMBL/GenBank/DDBJ databases">
        <title>Complete genome sequence of Moumouvirus goulette.</title>
        <authorList>
            <person name="Fournous G."/>
            <person name="Bougalmi M."/>
            <person name="Colson P."/>
        </authorList>
    </citation>
    <scope>NUCLEOTIDE SEQUENCE [LARGE SCALE GENOMIC DNA]</scope>
</reference>
<gene>
    <name evidence="1" type="ORF">glt_00479</name>
</gene>
<accession>M1PGY2</accession>
<name>M1PGY2_9VIRU</name>
<evidence type="ECO:0000313" key="2">
    <source>
        <dbReference type="Proteomes" id="UP000241071"/>
    </source>
</evidence>
<protein>
    <submittedName>
        <fullName evidence="1">Uncharacterized protein</fullName>
    </submittedName>
</protein>
<evidence type="ECO:0000313" key="1">
    <source>
        <dbReference type="EMBL" id="AGF85288.1"/>
    </source>
</evidence>
<dbReference type="EMBL" id="KC008572">
    <property type="protein sequence ID" value="AGF85288.1"/>
    <property type="molecule type" value="Genomic_DNA"/>
</dbReference>
<dbReference type="Proteomes" id="UP000241071">
    <property type="component" value="Segment"/>
</dbReference>
<organism evidence="1 2">
    <name type="scientific">Moumouvirus goulette</name>
    <dbReference type="NCBI Taxonomy" id="1247379"/>
    <lineage>
        <taxon>Viruses</taxon>
        <taxon>Varidnaviria</taxon>
        <taxon>Bamfordvirae</taxon>
        <taxon>Nucleocytoviricota</taxon>
        <taxon>Megaviricetes</taxon>
        <taxon>Imitervirales</taxon>
        <taxon>Mimiviridae</taxon>
        <taxon>Megamimivirinae</taxon>
        <taxon>Moumouvirus</taxon>
        <taxon>Moumouvirus goulettemassiliense</taxon>
    </lineage>
</organism>